<sequence length="622" mass="68880">MSGLLGFRARKASAAKSFANSDNHDIDDDYAYGDGVSIVSIPTDRSHQFVSLERKHKESSTSKKKKKNDVPCAQIVMSDVSFNSVPPPVEEAIDSFDPSTSPTHEFLVQCDNGERIFVPSRQGMLIKSRCRHFRLALSNRSGSCSLNVGGSNSNSGDDATNEVEKYELDNSVIKKEHWSPRTARHVIELLSEGTTWIENENRRFVELLKACDEISARLCLGSIINYSDVLDPASSLRFFKLKRDAMFRFKLAGTIRSSQWMFLLQKGILLHLDSTKILMLSSALSNDNEGSGRQSKIKEQRLSKCDDLYSQFSVYSEMSKINTLYAIFDLLSATATTTPNEIERKAEKNPSQNRSVGGGENPLLEESFRIICKTKRGAMEEQDLNMLWRMTSASYTLSTEGEQRFLRLQSCDGSLVPTNSLHPLSRSVDLPLGDNFQIGTNDHESVDGQPKADTTTCSSSINSPPRTPFSALTEASNHRQYETRTIAGTSLAVLQHLFDPMNNRFEKTSPNNEYSPDSSLLPACLSIANPTPDTLGRFLNGCACTAKLDGSSKVAAAARKIGYHIASPPFASTNSKKNSSIIFFVSGTSRYIKDILKYVADYSNPSIVGEADFKLEQLRQHG</sequence>
<reference evidence="2" key="1">
    <citation type="submission" date="2021-01" db="EMBL/GenBank/DDBJ databases">
        <authorList>
            <person name="Corre E."/>
            <person name="Pelletier E."/>
            <person name="Niang G."/>
            <person name="Scheremetjew M."/>
            <person name="Finn R."/>
            <person name="Kale V."/>
            <person name="Holt S."/>
            <person name="Cochrane G."/>
            <person name="Meng A."/>
            <person name="Brown T."/>
            <person name="Cohen L."/>
        </authorList>
    </citation>
    <scope>NUCLEOTIDE SEQUENCE</scope>
    <source>
        <strain evidence="2">10249 10 AB</strain>
    </source>
</reference>
<organism evidence="2">
    <name type="scientific">Pseudo-nitzschia australis</name>
    <dbReference type="NCBI Taxonomy" id="44445"/>
    <lineage>
        <taxon>Eukaryota</taxon>
        <taxon>Sar</taxon>
        <taxon>Stramenopiles</taxon>
        <taxon>Ochrophyta</taxon>
        <taxon>Bacillariophyta</taxon>
        <taxon>Bacillariophyceae</taxon>
        <taxon>Bacillariophycidae</taxon>
        <taxon>Bacillariales</taxon>
        <taxon>Bacillariaceae</taxon>
        <taxon>Pseudo-nitzschia</taxon>
    </lineage>
</organism>
<evidence type="ECO:0000313" key="2">
    <source>
        <dbReference type="EMBL" id="CAE0721764.1"/>
    </source>
</evidence>
<feature type="region of interest" description="Disordered" evidence="1">
    <location>
        <begin position="341"/>
        <end position="361"/>
    </location>
</feature>
<feature type="region of interest" description="Disordered" evidence="1">
    <location>
        <begin position="439"/>
        <end position="476"/>
    </location>
</feature>
<gene>
    <name evidence="2" type="ORF">PAUS00366_LOCUS14519</name>
</gene>
<proteinExistence type="predicted"/>
<accession>A0A7S4ANF9</accession>
<dbReference type="EMBL" id="HBIX01020638">
    <property type="protein sequence ID" value="CAE0721764.1"/>
    <property type="molecule type" value="Transcribed_RNA"/>
</dbReference>
<feature type="compositionally biased region" description="Polar residues" evidence="1">
    <location>
        <begin position="452"/>
        <end position="464"/>
    </location>
</feature>
<name>A0A7S4ANF9_9STRA</name>
<evidence type="ECO:0000256" key="1">
    <source>
        <dbReference type="SAM" id="MobiDB-lite"/>
    </source>
</evidence>
<protein>
    <submittedName>
        <fullName evidence="2">Uncharacterized protein</fullName>
    </submittedName>
</protein>
<dbReference type="AlphaFoldDB" id="A0A7S4ANF9"/>